<sequence>MIPVSVIGDFRLCIPEIIVAIGSLLLLIMGVFSSKKNSFNLIIIPIIILGIALISFVIAPFKGIGFFGSYISDTLSDFVKIFIFTSGITLFIMMFSCVHLKPFSKFEFPIVILISILGMLLLISSNDMISFYMALELQSLAVYIAIAMNRDSMASIEASLKYFILGAFSSCFLLYGMSFIYGFTGYTDFSNISASLFVGENSFVLIIGIVFIIVGLFFKIALVPFHMWLPDVYEGSSMFVTAFMSTIPKFTVTMALLRIFSTFWPIVSDLVRIFMIVSVFSILLGSISAIGQQKLKRLIAYSSISHIGYALIGLSVGTTIGISATIRYMVIYLVVVLGLFACILSLKRKDGKPIKNITDFSGLSNTYPFLAFIITILIFSLAGIPPFAGFFAKYFLFLSAIKDGWYLLSIVGLLSSVISIYYCLLIVSVIWFHKSNENLIVTSKWLKLVYSISGLLVISYFLFENYLSYLINIIVLSMF</sequence>
<dbReference type="GO" id="GO:0042773">
    <property type="term" value="P:ATP synthesis coupled electron transport"/>
    <property type="evidence" value="ECO:0007669"/>
    <property type="project" value="InterPro"/>
</dbReference>
<dbReference type="Pfam" id="PF00361">
    <property type="entry name" value="Proton_antipo_M"/>
    <property type="match status" value="1"/>
</dbReference>
<dbReference type="PATRIC" id="fig|1261131.3.peg.547"/>
<keyword evidence="5" id="KW-0520">NAD</keyword>
<evidence type="ECO:0000256" key="6">
    <source>
        <dbReference type="RuleBase" id="RU000320"/>
    </source>
</evidence>
<feature type="transmembrane region" description="Helical" evidence="5">
    <location>
        <begin position="445"/>
        <end position="463"/>
    </location>
</feature>
<accession>U6B5F2</accession>
<dbReference type="GO" id="GO:0048038">
    <property type="term" value="F:quinone binding"/>
    <property type="evidence" value="ECO:0007669"/>
    <property type="project" value="UniProtKB-KW"/>
</dbReference>
<feature type="transmembrane region" description="Helical" evidence="5">
    <location>
        <begin position="326"/>
        <end position="346"/>
    </location>
</feature>
<keyword evidence="5" id="KW-1278">Translocase</keyword>
<dbReference type="GO" id="GO:0005886">
    <property type="term" value="C:plasma membrane"/>
    <property type="evidence" value="ECO:0007669"/>
    <property type="project" value="UniProtKB-SubCell"/>
</dbReference>
<feature type="transmembrane region" description="Helical" evidence="5">
    <location>
        <begin position="81"/>
        <end position="99"/>
    </location>
</feature>
<comment type="catalytic activity">
    <reaction evidence="5">
        <text>a quinone + NADH + 5 H(+)(in) = a quinol + NAD(+) + 4 H(+)(out)</text>
        <dbReference type="Rhea" id="RHEA:57888"/>
        <dbReference type="ChEBI" id="CHEBI:15378"/>
        <dbReference type="ChEBI" id="CHEBI:24646"/>
        <dbReference type="ChEBI" id="CHEBI:57540"/>
        <dbReference type="ChEBI" id="CHEBI:57945"/>
        <dbReference type="ChEBI" id="CHEBI:132124"/>
    </reaction>
</comment>
<comment type="similarity">
    <text evidence="5">Belongs to the complex I subunit 2 family.</text>
</comment>
<dbReference type="EMBL" id="CP006604">
    <property type="protein sequence ID" value="AHA27923.1"/>
    <property type="molecule type" value="Genomic_DNA"/>
</dbReference>
<evidence type="ECO:0000256" key="5">
    <source>
        <dbReference type="HAMAP-Rule" id="MF_00445"/>
    </source>
</evidence>
<feature type="transmembrane region" description="Helical" evidence="5">
    <location>
        <begin position="12"/>
        <end position="32"/>
    </location>
</feature>
<feature type="domain" description="NADH:quinone oxidoreductase/Mrp antiporter transmembrane" evidence="7">
    <location>
        <begin position="125"/>
        <end position="419"/>
    </location>
</feature>
<dbReference type="InterPro" id="IPR001750">
    <property type="entry name" value="ND/Mrp_TM"/>
</dbReference>
<dbReference type="KEGG" id="lar:lam_576"/>
<name>U6B5F2_9HYPH</name>
<feature type="transmembrane region" description="Helical" evidence="5">
    <location>
        <begin position="404"/>
        <end position="433"/>
    </location>
</feature>
<evidence type="ECO:0000256" key="1">
    <source>
        <dbReference type="ARBA" id="ARBA00004127"/>
    </source>
</evidence>
<keyword evidence="2 5" id="KW-0812">Transmembrane</keyword>
<feature type="transmembrane region" description="Helical" evidence="5">
    <location>
        <begin position="129"/>
        <end position="148"/>
    </location>
</feature>
<evidence type="ECO:0000259" key="7">
    <source>
        <dbReference type="Pfam" id="PF00361"/>
    </source>
</evidence>
<dbReference type="PANTHER" id="PTHR22773">
    <property type="entry name" value="NADH DEHYDROGENASE"/>
    <property type="match status" value="1"/>
</dbReference>
<evidence type="ECO:0000313" key="9">
    <source>
        <dbReference type="Proteomes" id="UP000017862"/>
    </source>
</evidence>
<proteinExistence type="inferred from homology"/>
<dbReference type="HAMAP" id="MF_00445">
    <property type="entry name" value="NDH1_NuoN_1"/>
    <property type="match status" value="1"/>
</dbReference>
<dbReference type="EC" id="7.1.1.-" evidence="5"/>
<dbReference type="HOGENOM" id="CLU_007100_1_3_5"/>
<keyword evidence="9" id="KW-1185">Reference proteome</keyword>
<dbReference type="GO" id="GO:0050136">
    <property type="term" value="F:NADH dehydrogenase (quinone) (non-electrogenic) activity"/>
    <property type="evidence" value="ECO:0007669"/>
    <property type="project" value="UniProtKB-UniRule"/>
</dbReference>
<dbReference type="RefSeq" id="WP_007557224.1">
    <property type="nucleotide sequence ID" value="NC_022793.1"/>
</dbReference>
<feature type="transmembrane region" description="Helical" evidence="5">
    <location>
        <begin position="106"/>
        <end position="123"/>
    </location>
</feature>
<dbReference type="GO" id="GO:0012505">
    <property type="term" value="C:endomembrane system"/>
    <property type="evidence" value="ECO:0007669"/>
    <property type="project" value="UniProtKB-SubCell"/>
</dbReference>
<comment type="subcellular location">
    <subcellularLocation>
        <location evidence="5">Cell membrane</location>
        <topology evidence="5">Multi-pass membrane protein</topology>
    </subcellularLocation>
    <subcellularLocation>
        <location evidence="1">Endomembrane system</location>
        <topology evidence="1">Multi-pass membrane protein</topology>
    </subcellularLocation>
    <subcellularLocation>
        <location evidence="6">Membrane</location>
        <topology evidence="6">Multi-pass membrane protein</topology>
    </subcellularLocation>
</comment>
<evidence type="ECO:0000256" key="2">
    <source>
        <dbReference type="ARBA" id="ARBA00022692"/>
    </source>
</evidence>
<evidence type="ECO:0000313" key="8">
    <source>
        <dbReference type="EMBL" id="AHA27923.1"/>
    </source>
</evidence>
<feature type="transmembrane region" description="Helical" evidence="5">
    <location>
        <begin position="367"/>
        <end position="392"/>
    </location>
</feature>
<feature type="transmembrane region" description="Helical" evidence="5">
    <location>
        <begin position="273"/>
        <end position="291"/>
    </location>
</feature>
<keyword evidence="4 5" id="KW-0472">Membrane</keyword>
<dbReference type="Proteomes" id="UP000017862">
    <property type="component" value="Chromosome"/>
</dbReference>
<evidence type="ECO:0000256" key="4">
    <source>
        <dbReference type="ARBA" id="ARBA00023136"/>
    </source>
</evidence>
<keyword evidence="3 5" id="KW-1133">Transmembrane helix</keyword>
<comment type="subunit">
    <text evidence="5">NDH-1 is composed of 14 different subunits. Subunits NuoA, H, J, K, L, M, N constitute the membrane sector of the complex.</text>
</comment>
<dbReference type="NCBIfam" id="TIGR01770">
    <property type="entry name" value="NDH_I_N"/>
    <property type="match status" value="1"/>
</dbReference>
<dbReference type="AlphaFoldDB" id="U6B5F2"/>
<feature type="transmembrane region" description="Helical" evidence="5">
    <location>
        <begin position="160"/>
        <end position="183"/>
    </location>
</feature>
<evidence type="ECO:0000256" key="3">
    <source>
        <dbReference type="ARBA" id="ARBA00022989"/>
    </source>
</evidence>
<keyword evidence="5" id="KW-0813">Transport</keyword>
<reference evidence="8 9" key="1">
    <citation type="journal article" date="2014" name="Mol. Plant Microbe Interact.">
        <title>The complete genome sequence of Candidatus Liberibacter americanus, associated with citrus Huanglongbing.</title>
        <authorList>
            <person name="Wulff N.A."/>
            <person name="Zhang S."/>
            <person name="Setubal J.C."/>
            <person name="Almeida N.F."/>
            <person name="Martins E.C."/>
            <person name="Harakava R."/>
            <person name="Kumar D."/>
            <person name="Rangel L.T."/>
            <person name="Foissac X."/>
            <person name="Bove J."/>
            <person name="Gabriel D.W."/>
        </authorList>
    </citation>
    <scope>NUCLEOTIDE SEQUENCE [LARGE SCALE GENOMIC DNA]</scope>
    <source>
        <strain evidence="8 9">Sao Paulo</strain>
    </source>
</reference>
<dbReference type="GO" id="GO:0008137">
    <property type="term" value="F:NADH dehydrogenase (ubiquinone) activity"/>
    <property type="evidence" value="ECO:0007669"/>
    <property type="project" value="InterPro"/>
</dbReference>
<gene>
    <name evidence="5 8" type="primary">nuoN</name>
    <name evidence="8" type="ORF">lam_576</name>
</gene>
<dbReference type="InterPro" id="IPR010096">
    <property type="entry name" value="NADH-Q_OxRdtase_suN/2"/>
</dbReference>
<dbReference type="STRING" id="1261131.lam_576"/>
<keyword evidence="5 8" id="KW-0830">Ubiquinone</keyword>
<feature type="transmembrane region" description="Helical" evidence="5">
    <location>
        <begin position="39"/>
        <end position="61"/>
    </location>
</feature>
<dbReference type="eggNOG" id="COG1007">
    <property type="taxonomic scope" value="Bacteria"/>
</dbReference>
<feature type="transmembrane region" description="Helical" evidence="5">
    <location>
        <begin position="298"/>
        <end position="320"/>
    </location>
</feature>
<keyword evidence="5" id="KW-0874">Quinone</keyword>
<keyword evidence="5" id="KW-1003">Cell membrane</keyword>
<organism evidence="8 9">
    <name type="scientific">Candidatus Liberibacter americanus str. Sao Paulo</name>
    <dbReference type="NCBI Taxonomy" id="1261131"/>
    <lineage>
        <taxon>Bacteria</taxon>
        <taxon>Pseudomonadati</taxon>
        <taxon>Pseudomonadota</taxon>
        <taxon>Alphaproteobacteria</taxon>
        <taxon>Hyphomicrobiales</taxon>
        <taxon>Rhizobiaceae</taxon>
        <taxon>Liberibacter</taxon>
    </lineage>
</organism>
<comment type="function">
    <text evidence="5">NDH-1 shuttles electrons from NADH, via FMN and iron-sulfur (Fe-S) centers, to quinones in the respiratory chain. The immediate electron acceptor for the enzyme in this species is believed to be ubiquinone. Couples the redox reaction to proton translocation (for every two electrons transferred, four hydrogen ions are translocated across the cytoplasmic membrane), and thus conserves the redox energy in a proton gradient.</text>
</comment>
<protein>
    <recommendedName>
        <fullName evidence="5">NADH-quinone oxidoreductase subunit N</fullName>
        <ecNumber evidence="5">7.1.1.-</ecNumber>
    </recommendedName>
    <alternativeName>
        <fullName evidence="5">NADH dehydrogenase I subunit N</fullName>
    </alternativeName>
    <alternativeName>
        <fullName evidence="5">NDH-1 subunit N</fullName>
    </alternativeName>
</protein>
<feature type="transmembrane region" description="Helical" evidence="5">
    <location>
        <begin position="203"/>
        <end position="229"/>
    </location>
</feature>